<dbReference type="InterPro" id="IPR036291">
    <property type="entry name" value="NAD(P)-bd_dom_sf"/>
</dbReference>
<evidence type="ECO:0000313" key="13">
    <source>
        <dbReference type="EMBL" id="SFF82284.1"/>
    </source>
</evidence>
<gene>
    <name evidence="13" type="ORF">SAMN04488033_11055</name>
</gene>
<feature type="domain" description="Ketopantoate reductase N-terminal" evidence="11">
    <location>
        <begin position="9"/>
        <end position="158"/>
    </location>
</feature>
<evidence type="ECO:0000256" key="5">
    <source>
        <dbReference type="ARBA" id="ARBA00019465"/>
    </source>
</evidence>
<keyword evidence="7 10" id="KW-0560">Oxidoreductase</keyword>
<evidence type="ECO:0000313" key="14">
    <source>
        <dbReference type="Proteomes" id="UP000199116"/>
    </source>
</evidence>
<dbReference type="Proteomes" id="UP000199116">
    <property type="component" value="Unassembled WGS sequence"/>
</dbReference>
<comment type="catalytic activity">
    <reaction evidence="9 10">
        <text>(R)-pantoate + NADP(+) = 2-dehydropantoate + NADPH + H(+)</text>
        <dbReference type="Rhea" id="RHEA:16233"/>
        <dbReference type="ChEBI" id="CHEBI:11561"/>
        <dbReference type="ChEBI" id="CHEBI:15378"/>
        <dbReference type="ChEBI" id="CHEBI:15980"/>
        <dbReference type="ChEBI" id="CHEBI:57783"/>
        <dbReference type="ChEBI" id="CHEBI:58349"/>
        <dbReference type="EC" id="1.1.1.169"/>
    </reaction>
</comment>
<evidence type="ECO:0000259" key="12">
    <source>
        <dbReference type="Pfam" id="PF08546"/>
    </source>
</evidence>
<keyword evidence="6 10" id="KW-0521">NADP</keyword>
<dbReference type="InterPro" id="IPR003710">
    <property type="entry name" value="ApbA"/>
</dbReference>
<dbReference type="NCBIfam" id="TIGR00745">
    <property type="entry name" value="apbA_panE"/>
    <property type="match status" value="1"/>
</dbReference>
<dbReference type="Gene3D" id="1.10.1040.10">
    <property type="entry name" value="N-(1-d-carboxylethyl)-l-norvaline Dehydrogenase, domain 2"/>
    <property type="match status" value="1"/>
</dbReference>
<dbReference type="EC" id="1.1.1.169" evidence="4 10"/>
<comment type="pathway">
    <text evidence="2 10">Cofactor biosynthesis; (R)-pantothenate biosynthesis; (R)-pantoate from 3-methyl-2-oxobutanoate: step 2/2.</text>
</comment>
<evidence type="ECO:0000256" key="10">
    <source>
        <dbReference type="RuleBase" id="RU362068"/>
    </source>
</evidence>
<evidence type="ECO:0000256" key="3">
    <source>
        <dbReference type="ARBA" id="ARBA00007870"/>
    </source>
</evidence>
<dbReference type="InterPro" id="IPR008927">
    <property type="entry name" value="6-PGluconate_DH-like_C_sf"/>
</dbReference>
<dbReference type="SUPFAM" id="SSF51735">
    <property type="entry name" value="NAD(P)-binding Rossmann-fold domains"/>
    <property type="match status" value="1"/>
</dbReference>
<evidence type="ECO:0000256" key="9">
    <source>
        <dbReference type="ARBA" id="ARBA00048793"/>
    </source>
</evidence>
<dbReference type="Pfam" id="PF02558">
    <property type="entry name" value="ApbA"/>
    <property type="match status" value="1"/>
</dbReference>
<evidence type="ECO:0000256" key="8">
    <source>
        <dbReference type="ARBA" id="ARBA00032024"/>
    </source>
</evidence>
<dbReference type="EMBL" id="FOOH01000010">
    <property type="protein sequence ID" value="SFF82284.1"/>
    <property type="molecule type" value="Genomic_DNA"/>
</dbReference>
<dbReference type="GO" id="GO:0005737">
    <property type="term" value="C:cytoplasm"/>
    <property type="evidence" value="ECO:0007669"/>
    <property type="project" value="TreeGrafter"/>
</dbReference>
<dbReference type="AlphaFoldDB" id="A0A1I2LSH9"/>
<dbReference type="RefSeq" id="WP_317040657.1">
    <property type="nucleotide sequence ID" value="NZ_FOOH01000010.1"/>
</dbReference>
<keyword evidence="14" id="KW-1185">Reference proteome</keyword>
<dbReference type="FunFam" id="1.10.1040.10:FF:000017">
    <property type="entry name" value="2-dehydropantoate 2-reductase"/>
    <property type="match status" value="1"/>
</dbReference>
<organism evidence="13 14">
    <name type="scientific">Salegentibacter agarivorans</name>
    <dbReference type="NCBI Taxonomy" id="345907"/>
    <lineage>
        <taxon>Bacteria</taxon>
        <taxon>Pseudomonadati</taxon>
        <taxon>Bacteroidota</taxon>
        <taxon>Flavobacteriia</taxon>
        <taxon>Flavobacteriales</taxon>
        <taxon>Flavobacteriaceae</taxon>
        <taxon>Salegentibacter</taxon>
    </lineage>
</organism>
<dbReference type="PANTHER" id="PTHR21708">
    <property type="entry name" value="PROBABLE 2-DEHYDROPANTOATE 2-REDUCTASE"/>
    <property type="match status" value="1"/>
</dbReference>
<evidence type="ECO:0000259" key="11">
    <source>
        <dbReference type="Pfam" id="PF02558"/>
    </source>
</evidence>
<dbReference type="Gene3D" id="3.40.50.720">
    <property type="entry name" value="NAD(P)-binding Rossmann-like Domain"/>
    <property type="match status" value="1"/>
</dbReference>
<dbReference type="InterPro" id="IPR013752">
    <property type="entry name" value="KPA_reductase"/>
</dbReference>
<dbReference type="SUPFAM" id="SSF48179">
    <property type="entry name" value="6-phosphogluconate dehydrogenase C-terminal domain-like"/>
    <property type="match status" value="1"/>
</dbReference>
<dbReference type="GO" id="GO:0015940">
    <property type="term" value="P:pantothenate biosynthetic process"/>
    <property type="evidence" value="ECO:0007669"/>
    <property type="project" value="UniProtKB-UniPathway"/>
</dbReference>
<reference evidence="14" key="1">
    <citation type="submission" date="2016-10" db="EMBL/GenBank/DDBJ databases">
        <authorList>
            <person name="Varghese N."/>
            <person name="Submissions S."/>
        </authorList>
    </citation>
    <scope>NUCLEOTIDE SEQUENCE [LARGE SCALE GENOMIC DNA]</scope>
    <source>
        <strain evidence="14">DSM 23515</strain>
    </source>
</reference>
<dbReference type="PANTHER" id="PTHR21708:SF26">
    <property type="entry name" value="2-DEHYDROPANTOATE 2-REDUCTASE"/>
    <property type="match status" value="1"/>
</dbReference>
<evidence type="ECO:0000256" key="7">
    <source>
        <dbReference type="ARBA" id="ARBA00023002"/>
    </source>
</evidence>
<dbReference type="InterPro" id="IPR013332">
    <property type="entry name" value="KPR_N"/>
</dbReference>
<evidence type="ECO:0000256" key="1">
    <source>
        <dbReference type="ARBA" id="ARBA00002919"/>
    </source>
</evidence>
<dbReference type="InterPro" id="IPR013328">
    <property type="entry name" value="6PGD_dom2"/>
</dbReference>
<name>A0A1I2LSH9_9FLAO</name>
<feature type="domain" description="Ketopantoate reductase C-terminal" evidence="12">
    <location>
        <begin position="184"/>
        <end position="305"/>
    </location>
</feature>
<dbReference type="FunFam" id="3.40.50.720:FF:000307">
    <property type="entry name" value="2-dehydropantoate 2-reductase"/>
    <property type="match status" value="1"/>
</dbReference>
<dbReference type="UniPathway" id="UPA00028">
    <property type="reaction ID" value="UER00004"/>
</dbReference>
<accession>A0A1I2LSH9</accession>
<comment type="similarity">
    <text evidence="3 10">Belongs to the ketopantoate reductase family.</text>
</comment>
<evidence type="ECO:0000256" key="6">
    <source>
        <dbReference type="ARBA" id="ARBA00022857"/>
    </source>
</evidence>
<protein>
    <recommendedName>
        <fullName evidence="5 10">2-dehydropantoate 2-reductase</fullName>
        <ecNumber evidence="4 10">1.1.1.169</ecNumber>
    </recommendedName>
    <alternativeName>
        <fullName evidence="8 10">Ketopantoate reductase</fullName>
    </alternativeName>
</protein>
<dbReference type="InterPro" id="IPR051402">
    <property type="entry name" value="KPR-Related"/>
</dbReference>
<dbReference type="GO" id="GO:0008677">
    <property type="term" value="F:2-dehydropantoate 2-reductase activity"/>
    <property type="evidence" value="ECO:0007669"/>
    <property type="project" value="UniProtKB-EC"/>
</dbReference>
<proteinExistence type="inferred from homology"/>
<keyword evidence="10" id="KW-0566">Pantothenate biosynthesis</keyword>
<evidence type="ECO:0000256" key="4">
    <source>
        <dbReference type="ARBA" id="ARBA00013014"/>
    </source>
</evidence>
<dbReference type="Pfam" id="PF08546">
    <property type="entry name" value="ApbA_C"/>
    <property type="match status" value="1"/>
</dbReference>
<sequence>MKSTNNMKILIFGIGGVGGYFGAKLAQAGYDVTMIARGKHLEAIKKNGLVVESINGNFKVKPDLVTDNLAEVPTPDLVILGVKSWQIQEVANKLKPLISPETIVLPLQNGANNVEKLQEILPKKNILAGLCHIVSFVEKPGKIKHISFEPRITFGEIDNSNSERIQQLKKVLDKAEITNFIPENIQLEIWKKFLFITTISGLGGLTRVSIDKIRESEYLYELLQKTAQEIKLVANAKGIPLADEHLEKAFEIIQNQPTGTTASTQRDIMAGQPSELENFNGFIVKEAEKLGLVTPVNKMIYECLLPMESEARDN</sequence>
<comment type="function">
    <text evidence="1 10">Catalyzes the NADPH-dependent reduction of ketopantoate into pantoic acid.</text>
</comment>
<evidence type="ECO:0000256" key="2">
    <source>
        <dbReference type="ARBA" id="ARBA00004994"/>
    </source>
</evidence>